<dbReference type="SUPFAM" id="SSF56801">
    <property type="entry name" value="Acetyl-CoA synthetase-like"/>
    <property type="match status" value="1"/>
</dbReference>
<evidence type="ECO:0000259" key="1">
    <source>
        <dbReference type="Pfam" id="PF00501"/>
    </source>
</evidence>
<evidence type="ECO:0000313" key="3">
    <source>
        <dbReference type="Proteomes" id="UP000050867"/>
    </source>
</evidence>
<dbReference type="InterPro" id="IPR042099">
    <property type="entry name" value="ANL_N_sf"/>
</dbReference>
<dbReference type="PANTHER" id="PTHR43767:SF1">
    <property type="entry name" value="NONRIBOSOMAL PEPTIDE SYNTHASE PES1 (EUROFUNG)-RELATED"/>
    <property type="match status" value="1"/>
</dbReference>
<feature type="domain" description="AMP-dependent synthetase/ligase" evidence="1">
    <location>
        <begin position="44"/>
        <end position="392"/>
    </location>
</feature>
<dbReference type="EMBL" id="LLZU01000022">
    <property type="protein sequence ID" value="KRV48491.1"/>
    <property type="molecule type" value="Genomic_DNA"/>
</dbReference>
<dbReference type="OrthoDB" id="4495845at2"/>
<dbReference type="InterPro" id="IPR050237">
    <property type="entry name" value="ATP-dep_AMP-bd_enzyme"/>
</dbReference>
<dbReference type="AlphaFoldDB" id="A0A0T6LQW6"/>
<accession>A0A0T6LQW6</accession>
<comment type="caution">
    <text evidence="2">The sequence shown here is derived from an EMBL/GenBank/DDBJ whole genome shotgun (WGS) entry which is preliminary data.</text>
</comment>
<dbReference type="InterPro" id="IPR020845">
    <property type="entry name" value="AMP-binding_CS"/>
</dbReference>
<gene>
    <name evidence="2" type="ORF">AQ490_24775</name>
</gene>
<protein>
    <submittedName>
        <fullName evidence="2">Long-chain acyl-CoA synthetase</fullName>
    </submittedName>
</protein>
<dbReference type="RefSeq" id="WP_018385904.1">
    <property type="nucleotide sequence ID" value="NZ_LLZU01000022.1"/>
</dbReference>
<sequence length="526" mass="58035">MKGFVIHKSIRKRGLHLGTVPERAAARNSSTLLTLDHDLDVLPEAGRRLTVAELADHVDDLAGRLSVAGVRPGERIVIYKAANFDVWVLAIAASRVGAVPVMLSPALDGATVGALLERLDQPKLLTDLHKLDVLAEVPVTALTKQVITVAGSWPGATSLSELAGAPRVQPVFRAMDEAAMVTHTSGTTGLPKLVVHTPRSMGARLTPQWWLLSLIRKRETVAISIPFVHSRLFAAMALALLKEMPVLLMNKSDPDEVAASFVKHRPGFVEALPNSLMEWEGLIDDPRRPFASVKYFSSTFDAIHPRTMSRLLKSSERRAALFFQIYGQSEVGPAVGRPYFRRTAHRADGRCVGFAMPGSARVRVVSRDGRPPSEKNPGFIEVGWEGLAKSYFGEEDRFDANLHGQWWRTGDVGYRTKLGCVHMLDREVDMIPGVGSTLEVEDLVLSRLEELSELVVVQGPNSQPVPVICTNEDRPLDRDRWRAAVADFPQLADPIQVPQAELPRTATLKVRRVELSRRLQEQMEQA</sequence>
<dbReference type="Proteomes" id="UP000050867">
    <property type="component" value="Unassembled WGS sequence"/>
</dbReference>
<dbReference type="Gene3D" id="3.40.50.12780">
    <property type="entry name" value="N-terminal domain of ligase-like"/>
    <property type="match status" value="1"/>
</dbReference>
<dbReference type="PANTHER" id="PTHR43767">
    <property type="entry name" value="LONG-CHAIN-FATTY-ACID--COA LIGASE"/>
    <property type="match status" value="1"/>
</dbReference>
<keyword evidence="3" id="KW-1185">Reference proteome</keyword>
<dbReference type="STRING" id="76728.AQ490_24775"/>
<evidence type="ECO:0000313" key="2">
    <source>
        <dbReference type="EMBL" id="KRV48491.1"/>
    </source>
</evidence>
<proteinExistence type="predicted"/>
<name>A0A0T6LQW6_WENVI</name>
<reference evidence="2 3" key="1">
    <citation type="submission" date="2015-10" db="EMBL/GenBank/DDBJ databases">
        <title>Draft genome sequence of pyrrolomycin-producing Streptomyces vitaminophilus.</title>
        <authorList>
            <person name="Graham D.E."/>
            <person name="Mahan K.M."/>
            <person name="Klingeman D.M."/>
            <person name="Hettich R.L."/>
            <person name="Parry R.J."/>
        </authorList>
    </citation>
    <scope>NUCLEOTIDE SEQUENCE [LARGE SCALE GENOMIC DNA]</scope>
    <source>
        <strain evidence="2 3">ATCC 31673</strain>
    </source>
</reference>
<dbReference type="Pfam" id="PF00501">
    <property type="entry name" value="AMP-binding"/>
    <property type="match status" value="1"/>
</dbReference>
<dbReference type="PROSITE" id="PS00455">
    <property type="entry name" value="AMP_BINDING"/>
    <property type="match status" value="1"/>
</dbReference>
<dbReference type="eggNOG" id="COG0318">
    <property type="taxonomic scope" value="Bacteria"/>
</dbReference>
<dbReference type="InterPro" id="IPR000873">
    <property type="entry name" value="AMP-dep_synth/lig_dom"/>
</dbReference>
<organism evidence="2 3">
    <name type="scientific">Wenjunlia vitaminophila</name>
    <name type="common">Streptomyces vitaminophilus</name>
    <dbReference type="NCBI Taxonomy" id="76728"/>
    <lineage>
        <taxon>Bacteria</taxon>
        <taxon>Bacillati</taxon>
        <taxon>Actinomycetota</taxon>
        <taxon>Actinomycetes</taxon>
        <taxon>Kitasatosporales</taxon>
        <taxon>Streptomycetaceae</taxon>
        <taxon>Wenjunlia</taxon>
    </lineage>
</organism>